<dbReference type="PANTHER" id="PTHR33265:SF8">
    <property type="entry name" value="AVR9_CF-9 RAPIDLY ELICITED PROTEIN 146"/>
    <property type="match status" value="1"/>
</dbReference>
<dbReference type="EMBL" id="OY731402">
    <property type="protein sequence ID" value="CAJ1955306.1"/>
    <property type="molecule type" value="Genomic_DNA"/>
</dbReference>
<dbReference type="Pfam" id="PF05553">
    <property type="entry name" value="DUF761"/>
    <property type="match status" value="1"/>
</dbReference>
<evidence type="ECO:0008006" key="3">
    <source>
        <dbReference type="Google" id="ProtNLM"/>
    </source>
</evidence>
<dbReference type="Proteomes" id="UP001189624">
    <property type="component" value="Chromosome 5"/>
</dbReference>
<reference evidence="1" key="1">
    <citation type="submission" date="2023-10" db="EMBL/GenBank/DDBJ databases">
        <authorList>
            <person name="Domelevo Entfellner J.-B."/>
        </authorList>
    </citation>
    <scope>NUCLEOTIDE SEQUENCE</scope>
</reference>
<evidence type="ECO:0000313" key="2">
    <source>
        <dbReference type="Proteomes" id="UP001189624"/>
    </source>
</evidence>
<gene>
    <name evidence="1" type="ORF">AYBTSS11_LOCUS16057</name>
</gene>
<accession>A0AA86SUY8</accession>
<organism evidence="1 2">
    <name type="scientific">Sphenostylis stenocarpa</name>
    <dbReference type="NCBI Taxonomy" id="92480"/>
    <lineage>
        <taxon>Eukaryota</taxon>
        <taxon>Viridiplantae</taxon>
        <taxon>Streptophyta</taxon>
        <taxon>Embryophyta</taxon>
        <taxon>Tracheophyta</taxon>
        <taxon>Spermatophyta</taxon>
        <taxon>Magnoliopsida</taxon>
        <taxon>eudicotyledons</taxon>
        <taxon>Gunneridae</taxon>
        <taxon>Pentapetalae</taxon>
        <taxon>rosids</taxon>
        <taxon>fabids</taxon>
        <taxon>Fabales</taxon>
        <taxon>Fabaceae</taxon>
        <taxon>Papilionoideae</taxon>
        <taxon>50 kb inversion clade</taxon>
        <taxon>NPAAA clade</taxon>
        <taxon>indigoferoid/millettioid clade</taxon>
        <taxon>Phaseoleae</taxon>
        <taxon>Sphenostylis</taxon>
    </lineage>
</organism>
<sequence length="237" mass="27100">MPLPSSLRPFLLFPKSLSKPFSQLISIKQNQISYLLQMKPIEMESKAPILAKKVCNMVRVMFFMMRKGIFKSKLMMDLDVMLKRRGKLAGKAIANLMSHHHHHHHHGGSHHSHLQSSAPREYEFSCSNTPNAFSFPAIGKRHRHFFACVHAPPTQDDDAVTVNAVKTVLEMLNNDVKVEMTSSPALPGFGRSPMVRQLRVTDSPFPLRDSEQDNDHQVDKAAEEFIKRFYKELKKQD</sequence>
<name>A0AA86SUY8_9FABA</name>
<evidence type="ECO:0000313" key="1">
    <source>
        <dbReference type="EMBL" id="CAJ1955306.1"/>
    </source>
</evidence>
<keyword evidence="2" id="KW-1185">Reference proteome</keyword>
<protein>
    <recommendedName>
        <fullName evidence="3">Avr9/Cf-9 rapidly elicited protein</fullName>
    </recommendedName>
</protein>
<proteinExistence type="predicted"/>
<dbReference type="InterPro" id="IPR008480">
    <property type="entry name" value="DUF761_pln"/>
</dbReference>
<dbReference type="AlphaFoldDB" id="A0AA86SUY8"/>
<dbReference type="PANTHER" id="PTHR33265">
    <property type="entry name" value="AVR9/CF-9 RAPIDLY ELICITED PROTEIN-RELATED"/>
    <property type="match status" value="1"/>
</dbReference>
<dbReference type="Gramene" id="rna-AYBTSS11_LOCUS16057">
    <property type="protein sequence ID" value="CAJ1955306.1"/>
    <property type="gene ID" value="gene-AYBTSS11_LOCUS16057"/>
</dbReference>